<evidence type="ECO:0000259" key="3">
    <source>
        <dbReference type="SMART" id="SM00645"/>
    </source>
</evidence>
<feature type="chain" id="PRO_5037045880" evidence="2">
    <location>
        <begin position="19"/>
        <end position="364"/>
    </location>
</feature>
<reference evidence="4" key="1">
    <citation type="submission" date="2020-09" db="EMBL/GenBank/DDBJ databases">
        <title>Pelagicoccus enzymogenes sp. nov. with an EPS production, isolated from marine sediment.</title>
        <authorList>
            <person name="Feng X."/>
        </authorList>
    </citation>
    <scope>NUCLEOTIDE SEQUENCE</scope>
    <source>
        <strain evidence="4">NFK12</strain>
    </source>
</reference>
<feature type="domain" description="Peptidase C1A papain C-terminal" evidence="3">
    <location>
        <begin position="133"/>
        <end position="361"/>
    </location>
</feature>
<dbReference type="SMART" id="SM00645">
    <property type="entry name" value="Pept_C1"/>
    <property type="match status" value="1"/>
</dbReference>
<dbReference type="CDD" id="cd02619">
    <property type="entry name" value="Peptidase_C1"/>
    <property type="match status" value="1"/>
</dbReference>
<dbReference type="Gene3D" id="3.90.70.10">
    <property type="entry name" value="Cysteine proteinases"/>
    <property type="match status" value="1"/>
</dbReference>
<evidence type="ECO:0000256" key="2">
    <source>
        <dbReference type="SAM" id="SignalP"/>
    </source>
</evidence>
<dbReference type="RefSeq" id="WP_191619234.1">
    <property type="nucleotide sequence ID" value="NZ_JACYFG010000051.1"/>
</dbReference>
<keyword evidence="2" id="KW-0732">Signal</keyword>
<dbReference type="InterPro" id="IPR013128">
    <property type="entry name" value="Peptidase_C1A"/>
</dbReference>
<protein>
    <submittedName>
        <fullName evidence="4">C1 family peptidase</fullName>
    </submittedName>
</protein>
<dbReference type="GO" id="GO:0006508">
    <property type="term" value="P:proteolysis"/>
    <property type="evidence" value="ECO:0007669"/>
    <property type="project" value="InterPro"/>
</dbReference>
<dbReference type="PANTHER" id="PTHR12411">
    <property type="entry name" value="CYSTEINE PROTEASE FAMILY C1-RELATED"/>
    <property type="match status" value="1"/>
</dbReference>
<organism evidence="4 5">
    <name type="scientific">Pelagicoccus enzymogenes</name>
    <dbReference type="NCBI Taxonomy" id="2773457"/>
    <lineage>
        <taxon>Bacteria</taxon>
        <taxon>Pseudomonadati</taxon>
        <taxon>Verrucomicrobiota</taxon>
        <taxon>Opitutia</taxon>
        <taxon>Puniceicoccales</taxon>
        <taxon>Pelagicoccaceae</taxon>
        <taxon>Pelagicoccus</taxon>
    </lineage>
</organism>
<evidence type="ECO:0000256" key="1">
    <source>
        <dbReference type="ARBA" id="ARBA00008455"/>
    </source>
</evidence>
<keyword evidence="5" id="KW-1185">Reference proteome</keyword>
<evidence type="ECO:0000313" key="4">
    <source>
        <dbReference type="EMBL" id="MBD5782169.1"/>
    </source>
</evidence>
<dbReference type="InterPro" id="IPR038765">
    <property type="entry name" value="Papain-like_cys_pep_sf"/>
</dbReference>
<dbReference type="Proteomes" id="UP000622317">
    <property type="component" value="Unassembled WGS sequence"/>
</dbReference>
<name>A0A927FC69_9BACT</name>
<dbReference type="Pfam" id="PF00112">
    <property type="entry name" value="Peptidase_C1"/>
    <property type="match status" value="1"/>
</dbReference>
<dbReference type="InterPro" id="IPR000668">
    <property type="entry name" value="Peptidase_C1A_C"/>
</dbReference>
<sequence>MKKDLLLIFLFLSSTVFAADSYEQLEVGSDIYQRVIVLSSNASSLSIRHSGGIAQVPLSKLPPEIQLKYGYDAALAADRDAALAAQRQKQAQAQLDRIAKAKAAQAREARRLASARGASASGAFARFGTQPALQTEVDLRDRFRRHGIRIRSQSGPSCSVHAIIAALEYQFAEGHGRALNLSESYLINTTSRSLGRPDAVGFDSETGRRNGLDLGFALEHVFQAIRGHGLALERSREERQSDQPYSILDTVDFSPFVVPGSGSRQGIENIVHVLNGNMPVVVGVSWPAYSRIAHTSVLGKQPVAPNGGHAVTIIGYRCEDGNIENAKFIFRNSWGDDWGAGGYGFFTYEYLINNLNTCYVVELK</sequence>
<evidence type="ECO:0000313" key="5">
    <source>
        <dbReference type="Proteomes" id="UP000622317"/>
    </source>
</evidence>
<gene>
    <name evidence="4" type="ORF">IEN85_21905</name>
</gene>
<dbReference type="EMBL" id="JACYFG010000051">
    <property type="protein sequence ID" value="MBD5782169.1"/>
    <property type="molecule type" value="Genomic_DNA"/>
</dbReference>
<comment type="caution">
    <text evidence="4">The sequence shown here is derived from an EMBL/GenBank/DDBJ whole genome shotgun (WGS) entry which is preliminary data.</text>
</comment>
<feature type="signal peptide" evidence="2">
    <location>
        <begin position="1"/>
        <end position="18"/>
    </location>
</feature>
<accession>A0A927FC69</accession>
<dbReference type="AlphaFoldDB" id="A0A927FC69"/>
<dbReference type="GO" id="GO:0008234">
    <property type="term" value="F:cysteine-type peptidase activity"/>
    <property type="evidence" value="ECO:0007669"/>
    <property type="project" value="InterPro"/>
</dbReference>
<comment type="similarity">
    <text evidence="1">Belongs to the peptidase C1 family.</text>
</comment>
<proteinExistence type="inferred from homology"/>
<dbReference type="SUPFAM" id="SSF54001">
    <property type="entry name" value="Cysteine proteinases"/>
    <property type="match status" value="1"/>
</dbReference>